<dbReference type="EMBL" id="JPYA02000006">
    <property type="protein sequence ID" value="MEB3752568.1"/>
    <property type="molecule type" value="Genomic_DNA"/>
</dbReference>
<dbReference type="InterPro" id="IPR001849">
    <property type="entry name" value="PH_domain"/>
</dbReference>
<evidence type="ECO:0000259" key="3">
    <source>
        <dbReference type="PROSITE" id="PS50003"/>
    </source>
</evidence>
<sequence>MTERGAQRCNGFVTGGESEQEGHLSKPEPDSELRKRFLGRDEYVFRLLLAAECVLGGFFFLADRHGKEELKTWLR</sequence>
<keyword evidence="5" id="KW-1185">Reference proteome</keyword>
<protein>
    <recommendedName>
        <fullName evidence="3">PH domain-containing protein</fullName>
    </recommendedName>
</protein>
<organism evidence="4 5">
    <name type="scientific">Geobacillus icigianus</name>
    <dbReference type="NCBI Taxonomy" id="1430331"/>
    <lineage>
        <taxon>Bacteria</taxon>
        <taxon>Bacillati</taxon>
        <taxon>Bacillota</taxon>
        <taxon>Bacilli</taxon>
        <taxon>Bacillales</taxon>
        <taxon>Anoxybacillaceae</taxon>
        <taxon>Geobacillus</taxon>
    </lineage>
</organism>
<keyword evidence="2" id="KW-0472">Membrane</keyword>
<dbReference type="PROSITE" id="PS50003">
    <property type="entry name" value="PH_DOMAIN"/>
    <property type="match status" value="1"/>
</dbReference>
<feature type="transmembrane region" description="Helical" evidence="2">
    <location>
        <begin position="43"/>
        <end position="62"/>
    </location>
</feature>
<gene>
    <name evidence="4" type="ORF">EP10_003483</name>
</gene>
<feature type="region of interest" description="Disordered" evidence="1">
    <location>
        <begin position="1"/>
        <end position="30"/>
    </location>
</feature>
<feature type="domain" description="PH" evidence="3">
    <location>
        <begin position="1"/>
        <end position="75"/>
    </location>
</feature>
<accession>A0ABU6BN03</accession>
<evidence type="ECO:0000256" key="1">
    <source>
        <dbReference type="SAM" id="MobiDB-lite"/>
    </source>
</evidence>
<reference evidence="4 5" key="1">
    <citation type="journal article" date="2014" name="Genome Announc.">
        <title>Draft Genome Sequence of Geobacillus icigianus Strain G1w1T Isolated from Hot Springs in the Valley of Geysers, Kamchatka (Russian Federation).</title>
        <authorList>
            <person name="Bryanskaya A.V."/>
            <person name="Rozanov A.S."/>
            <person name="Logacheva M.D."/>
            <person name="Kotenko A.V."/>
            <person name="Peltek S.E."/>
        </authorList>
    </citation>
    <scope>NUCLEOTIDE SEQUENCE [LARGE SCALE GENOMIC DNA]</scope>
    <source>
        <strain evidence="4 5">G1w1</strain>
    </source>
</reference>
<name>A0ABU6BN03_9BACL</name>
<evidence type="ECO:0000313" key="5">
    <source>
        <dbReference type="Proteomes" id="UP000029267"/>
    </source>
</evidence>
<feature type="compositionally biased region" description="Basic and acidic residues" evidence="1">
    <location>
        <begin position="20"/>
        <end position="30"/>
    </location>
</feature>
<dbReference type="Proteomes" id="UP000029267">
    <property type="component" value="Unassembled WGS sequence"/>
</dbReference>
<keyword evidence="2" id="KW-1133">Transmembrane helix</keyword>
<evidence type="ECO:0000313" key="4">
    <source>
        <dbReference type="EMBL" id="MEB3752568.1"/>
    </source>
</evidence>
<evidence type="ECO:0000256" key="2">
    <source>
        <dbReference type="SAM" id="Phobius"/>
    </source>
</evidence>
<comment type="caution">
    <text evidence="4">The sequence shown here is derived from an EMBL/GenBank/DDBJ whole genome shotgun (WGS) entry which is preliminary data.</text>
</comment>
<proteinExistence type="predicted"/>
<keyword evidence="2" id="KW-0812">Transmembrane</keyword>